<reference evidence="3 4" key="1">
    <citation type="journal article" date="2015" name="Genome Announc.">
        <title>Expanding the biotechnology potential of lactobacilli through comparative genomics of 213 strains and associated genera.</title>
        <authorList>
            <person name="Sun Z."/>
            <person name="Harris H.M."/>
            <person name="McCann A."/>
            <person name="Guo C."/>
            <person name="Argimon S."/>
            <person name="Zhang W."/>
            <person name="Yang X."/>
            <person name="Jeffery I.B."/>
            <person name="Cooney J.C."/>
            <person name="Kagawa T.F."/>
            <person name="Liu W."/>
            <person name="Song Y."/>
            <person name="Salvetti E."/>
            <person name="Wrobel A."/>
            <person name="Rasinkangas P."/>
            <person name="Parkhill J."/>
            <person name="Rea M.C."/>
            <person name="O'Sullivan O."/>
            <person name="Ritari J."/>
            <person name="Douillard F.P."/>
            <person name="Paul Ross R."/>
            <person name="Yang R."/>
            <person name="Briner A.E."/>
            <person name="Felis G.E."/>
            <person name="de Vos W.M."/>
            <person name="Barrangou R."/>
            <person name="Klaenhammer T.R."/>
            <person name="Caufield P.W."/>
            <person name="Cui Y."/>
            <person name="Zhang H."/>
            <person name="O'Toole P.W."/>
        </authorList>
    </citation>
    <scope>NUCLEOTIDE SEQUENCE [LARGE SCALE GENOMIC DNA]</scope>
    <source>
        <strain evidence="3 4">DSM 18630</strain>
    </source>
</reference>
<name>A0A0R1VFT5_9LACO</name>
<keyword evidence="4" id="KW-1185">Reference proteome</keyword>
<comment type="caution">
    <text evidence="3">The sequence shown here is derived from an EMBL/GenBank/DDBJ whole genome shotgun (WGS) entry which is preliminary data.</text>
</comment>
<dbReference type="EMBL" id="AZGB01000029">
    <property type="protein sequence ID" value="KRM04398.1"/>
    <property type="molecule type" value="Genomic_DNA"/>
</dbReference>
<dbReference type="SUPFAM" id="SSF52402">
    <property type="entry name" value="Adenine nucleotide alpha hydrolases-like"/>
    <property type="match status" value="1"/>
</dbReference>
<comment type="similarity">
    <text evidence="1">Belongs to the universal stress protein A family.</text>
</comment>
<dbReference type="AlphaFoldDB" id="A0A0R1VFT5"/>
<dbReference type="InterPro" id="IPR006016">
    <property type="entry name" value="UspA"/>
</dbReference>
<evidence type="ECO:0000313" key="4">
    <source>
        <dbReference type="Proteomes" id="UP000051451"/>
    </source>
</evidence>
<dbReference type="PRINTS" id="PR01438">
    <property type="entry name" value="UNVRSLSTRESS"/>
</dbReference>
<dbReference type="Proteomes" id="UP000051451">
    <property type="component" value="Unassembled WGS sequence"/>
</dbReference>
<evidence type="ECO:0000259" key="2">
    <source>
        <dbReference type="Pfam" id="PF00582"/>
    </source>
</evidence>
<sequence>MQQPYQRILLAIDLSNDIPDALEKSASYARHNNIQLDILFVLDPTIIVFGNAQAELSDENLYHLEKKASKQLKEIKNKLLAAGSSVYQIHTHLRFGDPRIIIAQEFPAEYRNDLIILGKTQKNHLQRFFTGSVSSYVIKTAHPDVIIMR</sequence>
<dbReference type="Gene3D" id="3.40.50.620">
    <property type="entry name" value="HUPs"/>
    <property type="match status" value="1"/>
</dbReference>
<dbReference type="Pfam" id="PF00582">
    <property type="entry name" value="Usp"/>
    <property type="match status" value="1"/>
</dbReference>
<proteinExistence type="inferred from homology"/>
<dbReference type="InterPro" id="IPR006015">
    <property type="entry name" value="Universal_stress_UspA"/>
</dbReference>
<dbReference type="InterPro" id="IPR014729">
    <property type="entry name" value="Rossmann-like_a/b/a_fold"/>
</dbReference>
<dbReference type="OrthoDB" id="2291631at2"/>
<organism evidence="3 4">
    <name type="scientific">Liquorilactobacillus ghanensis DSM 18630</name>
    <dbReference type="NCBI Taxonomy" id="1423750"/>
    <lineage>
        <taxon>Bacteria</taxon>
        <taxon>Bacillati</taxon>
        <taxon>Bacillota</taxon>
        <taxon>Bacilli</taxon>
        <taxon>Lactobacillales</taxon>
        <taxon>Lactobacillaceae</taxon>
        <taxon>Liquorilactobacillus</taxon>
    </lineage>
</organism>
<feature type="domain" description="UspA" evidence="2">
    <location>
        <begin position="5"/>
        <end position="149"/>
    </location>
</feature>
<evidence type="ECO:0000313" key="3">
    <source>
        <dbReference type="EMBL" id="KRM04398.1"/>
    </source>
</evidence>
<gene>
    <name evidence="3" type="ORF">FC89_GL002341</name>
</gene>
<dbReference type="PANTHER" id="PTHR46268:SF6">
    <property type="entry name" value="UNIVERSAL STRESS PROTEIN UP12"/>
    <property type="match status" value="1"/>
</dbReference>
<dbReference type="STRING" id="1423750.FC89_GL002341"/>
<accession>A0A0R1VFT5</accession>
<dbReference type="GeneID" id="98319998"/>
<dbReference type="PATRIC" id="fig|1423750.3.peg.2384"/>
<protein>
    <recommendedName>
        <fullName evidence="2">UspA domain-containing protein</fullName>
    </recommendedName>
</protein>
<evidence type="ECO:0000256" key="1">
    <source>
        <dbReference type="ARBA" id="ARBA00008791"/>
    </source>
</evidence>
<dbReference type="PANTHER" id="PTHR46268">
    <property type="entry name" value="STRESS RESPONSE PROTEIN NHAX"/>
    <property type="match status" value="1"/>
</dbReference>
<dbReference type="CDD" id="cd00293">
    <property type="entry name" value="USP-like"/>
    <property type="match status" value="1"/>
</dbReference>
<dbReference type="RefSeq" id="WP_057872691.1">
    <property type="nucleotide sequence ID" value="NZ_AZGB01000029.1"/>
</dbReference>